<dbReference type="SUPFAM" id="SSF55729">
    <property type="entry name" value="Acyl-CoA N-acyltransferases (Nat)"/>
    <property type="match status" value="1"/>
</dbReference>
<dbReference type="CDD" id="cd04301">
    <property type="entry name" value="NAT_SF"/>
    <property type="match status" value="1"/>
</dbReference>
<dbReference type="PANTHER" id="PTHR13947">
    <property type="entry name" value="GNAT FAMILY N-ACETYLTRANSFERASE"/>
    <property type="match status" value="1"/>
</dbReference>
<name>A0ABX7P6L7_9BACT</name>
<proteinExistence type="predicted"/>
<organism evidence="4 5">
    <name type="scientific">Pyxidicoccus parkwayensis</name>
    <dbReference type="NCBI Taxonomy" id="2813578"/>
    <lineage>
        <taxon>Bacteria</taxon>
        <taxon>Pseudomonadati</taxon>
        <taxon>Myxococcota</taxon>
        <taxon>Myxococcia</taxon>
        <taxon>Myxococcales</taxon>
        <taxon>Cystobacterineae</taxon>
        <taxon>Myxococcaceae</taxon>
        <taxon>Pyxidicoccus</taxon>
    </lineage>
</organism>
<dbReference type="RefSeq" id="WP_206727646.1">
    <property type="nucleotide sequence ID" value="NZ_CP071090.1"/>
</dbReference>
<sequence length="307" mass="34887">MTEARNIAAVRHFNRFYTHRIGVLPEGHLESDFSLTEVRVMYELANREAPTAAELSRDLGLDPGYLSRVLRAFGTRGFVTRERSESDGRQSILRLTRRGRDAFAKLNTRSSKEVGTLLAGLSPAGQRRLLESMQTIEELLGGGREVEKAPYLLRQHRPGDMGWVIHRHGVLYAQEYGWDERFEALVASIAAKFIQEYEPARERCWIAERDGENVGSVFLVKDTKTVAKLRLLLVEPSARGLGIGKRLVEECVRFAREAGYRKVRLWTNDVLHAARRIYEQAGFVLVHSEPHQSFGEGLVGETWELKL</sequence>
<dbReference type="InterPro" id="IPR036390">
    <property type="entry name" value="WH_DNA-bd_sf"/>
</dbReference>
<dbReference type="InterPro" id="IPR000182">
    <property type="entry name" value="GNAT_dom"/>
</dbReference>
<dbReference type="InterPro" id="IPR050769">
    <property type="entry name" value="NAT_camello-type"/>
</dbReference>
<feature type="domain" description="N-acetyltransferase" evidence="3">
    <location>
        <begin position="161"/>
        <end position="307"/>
    </location>
</feature>
<dbReference type="PANTHER" id="PTHR13947:SF37">
    <property type="entry name" value="LD18367P"/>
    <property type="match status" value="1"/>
</dbReference>
<dbReference type="SUPFAM" id="SSF46785">
    <property type="entry name" value="Winged helix' DNA-binding domain"/>
    <property type="match status" value="1"/>
</dbReference>
<feature type="domain" description="HTH marR-type" evidence="2">
    <location>
        <begin position="1"/>
        <end position="138"/>
    </location>
</feature>
<dbReference type="Pfam" id="PF01047">
    <property type="entry name" value="MarR"/>
    <property type="match status" value="1"/>
</dbReference>
<dbReference type="EMBL" id="CP071090">
    <property type="protein sequence ID" value="QSQ26096.1"/>
    <property type="molecule type" value="Genomic_DNA"/>
</dbReference>
<evidence type="ECO:0000256" key="1">
    <source>
        <dbReference type="ARBA" id="ARBA00022679"/>
    </source>
</evidence>
<evidence type="ECO:0000313" key="4">
    <source>
        <dbReference type="EMBL" id="QSQ26096.1"/>
    </source>
</evidence>
<dbReference type="InterPro" id="IPR016181">
    <property type="entry name" value="Acyl_CoA_acyltransferase"/>
</dbReference>
<reference evidence="4 5" key="1">
    <citation type="submission" date="2021-02" db="EMBL/GenBank/DDBJ databases">
        <title>De Novo genome assembly of isolated myxobacteria.</title>
        <authorList>
            <person name="Stevens D.C."/>
        </authorList>
    </citation>
    <scope>NUCLEOTIDE SEQUENCE [LARGE SCALE GENOMIC DNA]</scope>
    <source>
        <strain evidence="5">SCPEA02</strain>
    </source>
</reference>
<accession>A0ABX7P6L7</accession>
<evidence type="ECO:0000259" key="3">
    <source>
        <dbReference type="PROSITE" id="PS51186"/>
    </source>
</evidence>
<protein>
    <submittedName>
        <fullName evidence="4">MarR family transcriptional regulator</fullName>
    </submittedName>
</protein>
<evidence type="ECO:0000313" key="5">
    <source>
        <dbReference type="Proteomes" id="UP000662747"/>
    </source>
</evidence>
<dbReference type="PROSITE" id="PS50995">
    <property type="entry name" value="HTH_MARR_2"/>
    <property type="match status" value="1"/>
</dbReference>
<dbReference type="InterPro" id="IPR036388">
    <property type="entry name" value="WH-like_DNA-bd_sf"/>
</dbReference>
<dbReference type="Pfam" id="PF00583">
    <property type="entry name" value="Acetyltransf_1"/>
    <property type="match status" value="1"/>
</dbReference>
<keyword evidence="1" id="KW-0808">Transferase</keyword>
<gene>
    <name evidence="4" type="ORF">JY651_14710</name>
</gene>
<dbReference type="Gene3D" id="1.10.10.10">
    <property type="entry name" value="Winged helix-like DNA-binding domain superfamily/Winged helix DNA-binding domain"/>
    <property type="match status" value="1"/>
</dbReference>
<dbReference type="Proteomes" id="UP000662747">
    <property type="component" value="Chromosome"/>
</dbReference>
<keyword evidence="5" id="KW-1185">Reference proteome</keyword>
<dbReference type="SMART" id="SM00347">
    <property type="entry name" value="HTH_MARR"/>
    <property type="match status" value="1"/>
</dbReference>
<dbReference type="PROSITE" id="PS51186">
    <property type="entry name" value="GNAT"/>
    <property type="match status" value="1"/>
</dbReference>
<dbReference type="InterPro" id="IPR000835">
    <property type="entry name" value="HTH_MarR-typ"/>
</dbReference>
<dbReference type="Gene3D" id="3.40.630.30">
    <property type="match status" value="1"/>
</dbReference>
<evidence type="ECO:0000259" key="2">
    <source>
        <dbReference type="PROSITE" id="PS50995"/>
    </source>
</evidence>